<dbReference type="EMBL" id="CP063849">
    <property type="protein sequence ID" value="QOY88279.1"/>
    <property type="molecule type" value="Genomic_DNA"/>
</dbReference>
<dbReference type="Proteomes" id="UP000593892">
    <property type="component" value="Chromosome"/>
</dbReference>
<dbReference type="Pfam" id="PF13378">
    <property type="entry name" value="MR_MLE_C"/>
    <property type="match status" value="1"/>
</dbReference>
<dbReference type="RefSeq" id="WP_194449942.1">
    <property type="nucleotide sequence ID" value="NZ_CP063849.1"/>
</dbReference>
<accession>A0A7S7NRA4</accession>
<evidence type="ECO:0000313" key="3">
    <source>
        <dbReference type="Proteomes" id="UP000593892"/>
    </source>
</evidence>
<keyword evidence="3" id="KW-1185">Reference proteome</keyword>
<proteinExistence type="predicted"/>
<dbReference type="InterPro" id="IPR029065">
    <property type="entry name" value="Enolase_C-like"/>
</dbReference>
<feature type="domain" description="Enolase C-terminal" evidence="1">
    <location>
        <begin position="239"/>
        <end position="461"/>
    </location>
</feature>
<organism evidence="2 3">
    <name type="scientific">Paludibaculum fermentans</name>
    <dbReference type="NCBI Taxonomy" id="1473598"/>
    <lineage>
        <taxon>Bacteria</taxon>
        <taxon>Pseudomonadati</taxon>
        <taxon>Acidobacteriota</taxon>
        <taxon>Terriglobia</taxon>
        <taxon>Bryobacterales</taxon>
        <taxon>Bryobacteraceae</taxon>
        <taxon>Paludibaculum</taxon>
    </lineage>
</organism>
<evidence type="ECO:0000313" key="2">
    <source>
        <dbReference type="EMBL" id="QOY88279.1"/>
    </source>
</evidence>
<dbReference type="InterPro" id="IPR036849">
    <property type="entry name" value="Enolase-like_C_sf"/>
</dbReference>
<dbReference type="AlphaFoldDB" id="A0A7S7NRA4"/>
<dbReference type="Gene3D" id="3.20.20.120">
    <property type="entry name" value="Enolase-like C-terminal domain"/>
    <property type="match status" value="1"/>
</dbReference>
<dbReference type="SUPFAM" id="SSF51604">
    <property type="entry name" value="Enolase C-terminal domain-like"/>
    <property type="match status" value="1"/>
</dbReference>
<dbReference type="KEGG" id="pfer:IRI77_37035"/>
<reference evidence="2 3" key="1">
    <citation type="submission" date="2020-10" db="EMBL/GenBank/DDBJ databases">
        <title>Complete genome sequence of Paludibaculum fermentans P105T, a facultatively anaerobic acidobacterium capable of dissimilatory Fe(III) reduction.</title>
        <authorList>
            <person name="Dedysh S.N."/>
            <person name="Beletsky A.V."/>
            <person name="Kulichevskaya I.S."/>
            <person name="Mardanov A.V."/>
            <person name="Ravin N.V."/>
        </authorList>
    </citation>
    <scope>NUCLEOTIDE SEQUENCE [LARGE SCALE GENOMIC DNA]</scope>
    <source>
        <strain evidence="2 3">P105</strain>
    </source>
</reference>
<protein>
    <recommendedName>
        <fullName evidence="1">Enolase C-terminal domain-containing protein</fullName>
    </recommendedName>
</protein>
<gene>
    <name evidence="2" type="ORF">IRI77_37035</name>
</gene>
<evidence type="ECO:0000259" key="1">
    <source>
        <dbReference type="Pfam" id="PF13378"/>
    </source>
</evidence>
<sequence>MHTPLSRRSFVAALLAAPSIAKQNPNDIRVESVSTEEESYIYRTPLKFGGTVVDRVTLLNVKVTVRNRAGKTAQGFGSMPLGNVWSFPSKTLTYDQTLAAMRDLAVKARQVTADCKEYGHPVELNYLMEPEWLKAAGTSVPKLCALVTCSPFDAAIHDAYGKLNGRSTYHCYTREFLSEDLGRYLGKEFQGEYLEKYVLPDPKPRMPLYHLVGAVDPIVESDITKKIGDGLPETLPEWIAFNGLTHIKIKLNGDNETWDRDRILKVDRVATESMVKRGTKQWFYSLDFNEKCPNVAYLMAVLRQVEEKSPAGFARIQYVEQPTARDLKTHRTNVMHEASKLRPVVIDESLTDLENLMLAREMGYTGAALKACKGQAQALLMAAAAQKWKMFLCVQDLTCPGASLIHSAGLAAHVPGVAAIEANARQYVPVANKAWESKFPGIFVVKDGYVKTGTLTGAGLGAVS</sequence>
<name>A0A7S7NRA4_PALFE</name>